<feature type="compositionally biased region" description="Polar residues" evidence="5">
    <location>
        <begin position="1"/>
        <end position="11"/>
    </location>
</feature>
<dbReference type="InterPro" id="IPR023765">
    <property type="entry name" value="SBP_5_CS"/>
</dbReference>
<evidence type="ECO:0000256" key="1">
    <source>
        <dbReference type="ARBA" id="ARBA00004193"/>
    </source>
</evidence>
<dbReference type="Gene3D" id="3.40.190.10">
    <property type="entry name" value="Periplasmic binding protein-like II"/>
    <property type="match status" value="1"/>
</dbReference>
<evidence type="ECO:0000256" key="4">
    <source>
        <dbReference type="ARBA" id="ARBA00022729"/>
    </source>
</evidence>
<dbReference type="PANTHER" id="PTHR30290">
    <property type="entry name" value="PERIPLASMIC BINDING COMPONENT OF ABC TRANSPORTER"/>
    <property type="match status" value="1"/>
</dbReference>
<dbReference type="OrthoDB" id="9796817at2"/>
<organism evidence="7 8">
    <name type="scientific">Microlunatus elymi</name>
    <dbReference type="NCBI Taxonomy" id="2596828"/>
    <lineage>
        <taxon>Bacteria</taxon>
        <taxon>Bacillati</taxon>
        <taxon>Actinomycetota</taxon>
        <taxon>Actinomycetes</taxon>
        <taxon>Propionibacteriales</taxon>
        <taxon>Propionibacteriaceae</taxon>
        <taxon>Microlunatus</taxon>
    </lineage>
</organism>
<proteinExistence type="inferred from homology"/>
<evidence type="ECO:0000313" key="8">
    <source>
        <dbReference type="Proteomes" id="UP000319263"/>
    </source>
</evidence>
<evidence type="ECO:0000256" key="3">
    <source>
        <dbReference type="ARBA" id="ARBA00022448"/>
    </source>
</evidence>
<keyword evidence="3" id="KW-0813">Transport</keyword>
<dbReference type="CDD" id="cd08504">
    <property type="entry name" value="PBP2_OppA"/>
    <property type="match status" value="1"/>
</dbReference>
<dbReference type="EMBL" id="CP041692">
    <property type="protein sequence ID" value="QDP94644.1"/>
    <property type="molecule type" value="Genomic_DNA"/>
</dbReference>
<dbReference type="GO" id="GO:0005886">
    <property type="term" value="C:plasma membrane"/>
    <property type="evidence" value="ECO:0007669"/>
    <property type="project" value="UniProtKB-SubCell"/>
</dbReference>
<comment type="subcellular location">
    <subcellularLocation>
        <location evidence="1">Cell membrane</location>
        <topology evidence="1">Lipid-anchor</topology>
    </subcellularLocation>
</comment>
<evidence type="ECO:0000256" key="2">
    <source>
        <dbReference type="ARBA" id="ARBA00005695"/>
    </source>
</evidence>
<dbReference type="AlphaFoldDB" id="A0A516PTX5"/>
<name>A0A516PTX5_9ACTN</name>
<dbReference type="GO" id="GO:1904680">
    <property type="term" value="F:peptide transmembrane transporter activity"/>
    <property type="evidence" value="ECO:0007669"/>
    <property type="project" value="TreeGrafter"/>
</dbReference>
<dbReference type="Gene3D" id="3.10.105.10">
    <property type="entry name" value="Dipeptide-binding Protein, Domain 3"/>
    <property type="match status" value="1"/>
</dbReference>
<keyword evidence="4" id="KW-0732">Signal</keyword>
<dbReference type="FunFam" id="3.90.76.10:FF:000001">
    <property type="entry name" value="Oligopeptide ABC transporter substrate-binding protein"/>
    <property type="match status" value="1"/>
</dbReference>
<keyword evidence="8" id="KW-1185">Reference proteome</keyword>
<evidence type="ECO:0000259" key="6">
    <source>
        <dbReference type="Pfam" id="PF00496"/>
    </source>
</evidence>
<evidence type="ECO:0000256" key="5">
    <source>
        <dbReference type="SAM" id="MobiDB-lite"/>
    </source>
</evidence>
<dbReference type="KEGG" id="mik:FOE78_00765"/>
<dbReference type="PROSITE" id="PS01040">
    <property type="entry name" value="SBP_BACTERIAL_5"/>
    <property type="match status" value="1"/>
</dbReference>
<dbReference type="InterPro" id="IPR039424">
    <property type="entry name" value="SBP_5"/>
</dbReference>
<feature type="domain" description="Solute-binding protein family 5" evidence="6">
    <location>
        <begin position="138"/>
        <end position="484"/>
    </location>
</feature>
<dbReference type="PANTHER" id="PTHR30290:SF83">
    <property type="entry name" value="ABC TRANSPORTER SUBSTRATE-BINDING PROTEIN"/>
    <property type="match status" value="1"/>
</dbReference>
<dbReference type="Pfam" id="PF00496">
    <property type="entry name" value="SBP_bac_5"/>
    <property type="match status" value="1"/>
</dbReference>
<protein>
    <submittedName>
        <fullName evidence="7">Peptide ABC transporter substrate-binding protein</fullName>
    </submittedName>
</protein>
<dbReference type="SUPFAM" id="SSF53850">
    <property type="entry name" value="Periplasmic binding protein-like II"/>
    <property type="match status" value="1"/>
</dbReference>
<gene>
    <name evidence="7" type="ORF">FOE78_00765</name>
</gene>
<evidence type="ECO:0000313" key="7">
    <source>
        <dbReference type="EMBL" id="QDP94644.1"/>
    </source>
</evidence>
<dbReference type="GO" id="GO:0015833">
    <property type="term" value="P:peptide transport"/>
    <property type="evidence" value="ECO:0007669"/>
    <property type="project" value="TreeGrafter"/>
</dbReference>
<dbReference type="InterPro" id="IPR000914">
    <property type="entry name" value="SBP_5_dom"/>
</dbReference>
<sequence>MFGSSPSTAFSGSAKRGPPVSQPAVNWKGPGHGGRRHPGPQKGSTGMNRGKRSALLVAVASLSVMVAAACSSGGGATSGANGSNQVGGKAAAPSEITIGVGQTGNAVSTLDPSQWGAQILIDQGTVMEGLYGYGPDGKIVPKVATHYKTSEGGKVWTFFLRHDAKWSNGKPVTAQDFYYSWMRTASPKNSSDAMWASVMTYVNNAYSYHAGGVPAKDVGVKVVNPYEIKLTLTSPHNILGAMAITGSMPLYGPSVDAHPSKWFMPDYFVGNGPYVVKSFVPNGKVTLVRNPEYVGAPNQTNVGNIKTINVIPTPNVPVEDFLAKKLSAAVITQPSDYKYVQTHPNLKANLKSQADNLVSYLQWDKSTEASPLDDIKVRQAVAMTLNRQPIVQNVLNGMGGVTSAFGFPGWPTFSLQHPLPYDTAKAKQLLTEAGYPGGKGMPTLYIYTQTAADNPNSIPVAEAIQQELKEGLGITTKIVPEASTLYGNITWGGINPDIHPGYVIGGGTPNWSDFTSLPIQANQEIIFSGSQGPVSYRQHIANYYLPKYDPNDVKQLGNPDDKTAGTTEADWKKLDDAAKADIAYLDKWNKQQPADYQKVLVIPGAATNQDQWDNYTKAWEQAKSAADKHDAWVSAWKFVGDWSAGNGGANVGLNGQVWDDKNMPQEVHDAIMWNAELNAAIDQDTANQLSANIDNYVLNNGYGMPLYFQKTFYLTQPGLTGIQPNPWSWSGLFQLQYATWK</sequence>
<dbReference type="Proteomes" id="UP000319263">
    <property type="component" value="Chromosome"/>
</dbReference>
<reference evidence="7 8" key="1">
    <citation type="submission" date="2019-07" db="EMBL/GenBank/DDBJ databases">
        <title>Microlunatus dokdonensis sp. nov. isolated from the rhizospheric soil of the wild plant Elymus tsukushiensis.</title>
        <authorList>
            <person name="Ghim S.-Y."/>
            <person name="Hwang Y.-J."/>
            <person name="Son J.-S."/>
            <person name="Shin J.-H."/>
        </authorList>
    </citation>
    <scope>NUCLEOTIDE SEQUENCE [LARGE SCALE GENOMIC DNA]</scope>
    <source>
        <strain evidence="7 8">KUDC0627</strain>
    </source>
</reference>
<feature type="region of interest" description="Disordered" evidence="5">
    <location>
        <begin position="1"/>
        <end position="49"/>
    </location>
</feature>
<dbReference type="RefSeq" id="WP_143984633.1">
    <property type="nucleotide sequence ID" value="NZ_CP041692.1"/>
</dbReference>
<dbReference type="Gene3D" id="3.90.76.10">
    <property type="entry name" value="Dipeptide-binding Protein, Domain 1"/>
    <property type="match status" value="1"/>
</dbReference>
<accession>A0A516PTX5</accession>
<comment type="similarity">
    <text evidence="2">Belongs to the bacterial solute-binding protein 5 family.</text>
</comment>